<reference evidence="4 5" key="1">
    <citation type="submission" date="2020-08" db="EMBL/GenBank/DDBJ databases">
        <title>Genome Sequencing of Nocardia wallacei strain FMUON74 and assembly.</title>
        <authorList>
            <person name="Toyokawa M."/>
            <person name="Uesaka K."/>
        </authorList>
    </citation>
    <scope>NUCLEOTIDE SEQUENCE [LARGE SCALE GENOMIC DNA]</scope>
    <source>
        <strain evidence="4 5">FMUON74</strain>
    </source>
</reference>
<dbReference type="PROSITE" id="PS51736">
    <property type="entry name" value="RECOMBINASES_3"/>
    <property type="match status" value="1"/>
</dbReference>
<evidence type="ECO:0000259" key="3">
    <source>
        <dbReference type="PROSITE" id="PS51737"/>
    </source>
</evidence>
<keyword evidence="1" id="KW-0175">Coiled coil</keyword>
<dbReference type="Pfam" id="PF00239">
    <property type="entry name" value="Resolvase"/>
    <property type="match status" value="1"/>
</dbReference>
<dbReference type="Pfam" id="PF07508">
    <property type="entry name" value="Recombinase"/>
    <property type="match status" value="1"/>
</dbReference>
<dbReference type="SMART" id="SM00857">
    <property type="entry name" value="Resolvase"/>
    <property type="match status" value="1"/>
</dbReference>
<dbReference type="Gene3D" id="3.90.1750.20">
    <property type="entry name" value="Putative Large Serine Recombinase, Chain B, Domain 2"/>
    <property type="match status" value="1"/>
</dbReference>
<evidence type="ECO:0000259" key="2">
    <source>
        <dbReference type="PROSITE" id="PS51736"/>
    </source>
</evidence>
<dbReference type="PROSITE" id="PS51737">
    <property type="entry name" value="RECOMBINASE_DNA_BIND"/>
    <property type="match status" value="1"/>
</dbReference>
<dbReference type="PANTHER" id="PTHR30461:SF23">
    <property type="entry name" value="DNA RECOMBINASE-RELATED"/>
    <property type="match status" value="1"/>
</dbReference>
<dbReference type="GO" id="GO:0003677">
    <property type="term" value="F:DNA binding"/>
    <property type="evidence" value="ECO:0007669"/>
    <property type="project" value="InterPro"/>
</dbReference>
<accession>A0A7G1KRE3</accession>
<dbReference type="PANTHER" id="PTHR30461">
    <property type="entry name" value="DNA-INVERTASE FROM LAMBDOID PROPHAGE"/>
    <property type="match status" value="1"/>
</dbReference>
<dbReference type="CDD" id="cd00338">
    <property type="entry name" value="Ser_Recombinase"/>
    <property type="match status" value="1"/>
</dbReference>
<dbReference type="EMBL" id="AP023396">
    <property type="protein sequence ID" value="BCK57858.1"/>
    <property type="molecule type" value="Genomic_DNA"/>
</dbReference>
<organism evidence="4 5">
    <name type="scientific">Nocardia wallacei</name>
    <dbReference type="NCBI Taxonomy" id="480035"/>
    <lineage>
        <taxon>Bacteria</taxon>
        <taxon>Bacillati</taxon>
        <taxon>Actinomycetota</taxon>
        <taxon>Actinomycetes</taxon>
        <taxon>Mycobacteriales</taxon>
        <taxon>Nocardiaceae</taxon>
        <taxon>Nocardia</taxon>
    </lineage>
</organism>
<name>A0A7G1KRE3_9NOCA</name>
<dbReference type="Gene3D" id="3.40.50.1390">
    <property type="entry name" value="Resolvase, N-terminal catalytic domain"/>
    <property type="match status" value="1"/>
</dbReference>
<keyword evidence="5" id="KW-1185">Reference proteome</keyword>
<dbReference type="GO" id="GO:0000150">
    <property type="term" value="F:DNA strand exchange activity"/>
    <property type="evidence" value="ECO:0007669"/>
    <property type="project" value="InterPro"/>
</dbReference>
<dbReference type="Proteomes" id="UP000516173">
    <property type="component" value="Chromosome"/>
</dbReference>
<dbReference type="InterPro" id="IPR011109">
    <property type="entry name" value="DNA_bind_recombinase_dom"/>
</dbReference>
<dbReference type="Pfam" id="PF13408">
    <property type="entry name" value="Zn_ribbon_recom"/>
    <property type="match status" value="1"/>
</dbReference>
<feature type="domain" description="Resolvase/invertase-type recombinase catalytic" evidence="2">
    <location>
        <begin position="51"/>
        <end position="204"/>
    </location>
</feature>
<dbReference type="InterPro" id="IPR006119">
    <property type="entry name" value="Resolv_N"/>
</dbReference>
<gene>
    <name evidence="4" type="ORF">NWFMUON74_56300</name>
</gene>
<sequence>MTGDRDQPPAPFRSAFVGVAEDWQMPYIAPDVAVDDDIAFVSDGEAPPGTRTLLYLRVSTPGQVNTDYDPEGISIPAQRVAGQRKAEQLGLNIIGEYIEPGRSATEITKRVEFQRMLDRIRRERDVDYIIVYELARFARNRLDDAIVMADLRKRGVTLISATESIDDTPVGQLMHGILAAFNEYRSRKDGADVSFKMGEKARKGGTLGQATIGYLNVLLQTEDGRKIRTVEIDPERGPLVEQAWKLYATGDYSLIDIERIMRDRGLRTRRTPKRAPKPVTSKEWARFFRSNYYIGIVTYKGEEIPGRHQALVDEETFNRVQRVLDEHGVAGERRRVHHHYLKGSLFCGKDRMEGVVRRMIIQRTPGRHGGDYWYFFCIGNQKNAGCHSPHLNADRVEEAVVEHYKTIAFSPEFIEAMRLAIDKMLAESEAAQRLYRKQLQDQLKDLDTRETNLIELAADGELPQGKIRSRLTEIKRDRERLEAELGKVQLDLSTSAEYLRSFLELLRDPTACTRGQATRCAAA</sequence>
<proteinExistence type="predicted"/>
<dbReference type="InterPro" id="IPR038109">
    <property type="entry name" value="DNA_bind_recomb_sf"/>
</dbReference>
<dbReference type="InterPro" id="IPR050639">
    <property type="entry name" value="SSR_resolvase"/>
</dbReference>
<dbReference type="SUPFAM" id="SSF53041">
    <property type="entry name" value="Resolvase-like"/>
    <property type="match status" value="1"/>
</dbReference>
<dbReference type="InterPro" id="IPR025827">
    <property type="entry name" value="Zn_ribbon_recom_dom"/>
</dbReference>
<evidence type="ECO:0000256" key="1">
    <source>
        <dbReference type="SAM" id="Coils"/>
    </source>
</evidence>
<feature type="coiled-coil region" evidence="1">
    <location>
        <begin position="436"/>
        <end position="491"/>
    </location>
</feature>
<protein>
    <recommendedName>
        <fullName evidence="6">Recombinase family protein</fullName>
    </recommendedName>
</protein>
<evidence type="ECO:0008006" key="6">
    <source>
        <dbReference type="Google" id="ProtNLM"/>
    </source>
</evidence>
<dbReference type="AlphaFoldDB" id="A0A7G1KRE3"/>
<feature type="domain" description="Recombinase" evidence="3">
    <location>
        <begin position="211"/>
        <end position="330"/>
    </location>
</feature>
<dbReference type="InterPro" id="IPR036162">
    <property type="entry name" value="Resolvase-like_N_sf"/>
</dbReference>
<evidence type="ECO:0000313" key="4">
    <source>
        <dbReference type="EMBL" id="BCK57858.1"/>
    </source>
</evidence>
<dbReference type="KEGG" id="nwl:NWFMUON74_56300"/>
<evidence type="ECO:0000313" key="5">
    <source>
        <dbReference type="Proteomes" id="UP000516173"/>
    </source>
</evidence>